<dbReference type="PANTHER" id="PTHR14226">
    <property type="entry name" value="NEUROPATHY TARGET ESTERASE/SWISS CHEESE D.MELANOGASTER"/>
    <property type="match status" value="1"/>
</dbReference>
<feature type="active site" description="Nucleophile" evidence="4">
    <location>
        <position position="70"/>
    </location>
</feature>
<evidence type="ECO:0000256" key="3">
    <source>
        <dbReference type="ARBA" id="ARBA00023098"/>
    </source>
</evidence>
<keyword evidence="7" id="KW-1185">Reference proteome</keyword>
<sequence length="414" mass="45582">MKLGAFLAPGFLRADMSFEQEEPSGPKPELPYEQTVLVLQGGGALGAYQAGAYEVLHAEGVEPDWIAGISIGAINAAIIAGNARQDRVGRLREFWAEMSTDIPGGSLAGLVPGDPSSLTFRSFSGFLSLAAGVKAMFRPWFVLPWFNRPGTPEATSFYDTRPLRDTLLRHVDFDRINSGKVRLSLGAVNVRTGNFAYFDTQEPGRKIGPEHVMASAALPPGFPAVEIDGEAYWDGGLVSNTPLSYVLDSGVAKDTLVFQIDLFSAQGPLPQTLDEVQERIKDITYSSRTRMNTDAFLEKYRLRHAIRALADHVSQADRERLCGGDLPADFFSGPNASLLEGEGRVSLVHIINRANRHEIQSKDFDFWRNSVQAHWRDGMDDARAAMQAKAWRTLADRDTGLAVYDYMRPDKTLS</sequence>
<dbReference type="EMBL" id="GL883077">
    <property type="protein sequence ID" value="EGF92776.1"/>
    <property type="molecule type" value="Genomic_DNA"/>
</dbReference>
<dbReference type="AlphaFoldDB" id="F4QHN9"/>
<dbReference type="Proteomes" id="UP000006512">
    <property type="component" value="Unassembled WGS sequence"/>
</dbReference>
<dbReference type="eggNOG" id="COG1752">
    <property type="taxonomic scope" value="Bacteria"/>
</dbReference>
<dbReference type="GO" id="GO:0016042">
    <property type="term" value="P:lipid catabolic process"/>
    <property type="evidence" value="ECO:0007669"/>
    <property type="project" value="UniProtKB-UniRule"/>
</dbReference>
<dbReference type="GO" id="GO:0016787">
    <property type="term" value="F:hydrolase activity"/>
    <property type="evidence" value="ECO:0007669"/>
    <property type="project" value="UniProtKB-UniRule"/>
</dbReference>
<feature type="short sequence motif" description="GXSXG" evidence="4">
    <location>
        <begin position="68"/>
        <end position="72"/>
    </location>
</feature>
<name>F4QHN9_9CAUL</name>
<protein>
    <submittedName>
        <fullName evidence="6">Patatin-like phospholipase family protein</fullName>
    </submittedName>
</protein>
<feature type="short sequence motif" description="DGA/G" evidence="4">
    <location>
        <begin position="234"/>
        <end position="236"/>
    </location>
</feature>
<proteinExistence type="predicted"/>
<gene>
    <name evidence="6" type="ORF">ABI_12130</name>
</gene>
<evidence type="ECO:0000256" key="4">
    <source>
        <dbReference type="PROSITE-ProRule" id="PRU01161"/>
    </source>
</evidence>
<evidence type="ECO:0000256" key="2">
    <source>
        <dbReference type="ARBA" id="ARBA00022963"/>
    </source>
</evidence>
<feature type="domain" description="PNPLA" evidence="5">
    <location>
        <begin position="37"/>
        <end position="247"/>
    </location>
</feature>
<dbReference type="InterPro" id="IPR002641">
    <property type="entry name" value="PNPLA_dom"/>
</dbReference>
<evidence type="ECO:0000259" key="5">
    <source>
        <dbReference type="PROSITE" id="PS51635"/>
    </source>
</evidence>
<dbReference type="InterPro" id="IPR050301">
    <property type="entry name" value="NTE"/>
</dbReference>
<dbReference type="SUPFAM" id="SSF52151">
    <property type="entry name" value="FabD/lysophospholipase-like"/>
    <property type="match status" value="1"/>
</dbReference>
<organism evidence="6 7">
    <name type="scientific">Asticcacaulis biprosthecium C19</name>
    <dbReference type="NCBI Taxonomy" id="715226"/>
    <lineage>
        <taxon>Bacteria</taxon>
        <taxon>Pseudomonadati</taxon>
        <taxon>Pseudomonadota</taxon>
        <taxon>Alphaproteobacteria</taxon>
        <taxon>Caulobacterales</taxon>
        <taxon>Caulobacteraceae</taxon>
        <taxon>Asticcacaulis</taxon>
    </lineage>
</organism>
<keyword evidence="2 4" id="KW-0442">Lipid degradation</keyword>
<accession>F4QHN9</accession>
<dbReference type="PROSITE" id="PS51635">
    <property type="entry name" value="PNPLA"/>
    <property type="match status" value="1"/>
</dbReference>
<evidence type="ECO:0000313" key="6">
    <source>
        <dbReference type="EMBL" id="EGF92776.1"/>
    </source>
</evidence>
<feature type="active site" description="Proton acceptor" evidence="4">
    <location>
        <position position="234"/>
    </location>
</feature>
<keyword evidence="1 4" id="KW-0378">Hydrolase</keyword>
<reference evidence="7" key="1">
    <citation type="submission" date="2011-03" db="EMBL/GenBank/DDBJ databases">
        <title>Draft genome sequence of Brevundimonas diminuta.</title>
        <authorList>
            <person name="Brown P.J.B."/>
            <person name="Buechlein A."/>
            <person name="Hemmerich C."/>
            <person name="Brun Y.V."/>
        </authorList>
    </citation>
    <scope>NUCLEOTIDE SEQUENCE [LARGE SCALE GENOMIC DNA]</scope>
    <source>
        <strain evidence="7">C19</strain>
    </source>
</reference>
<dbReference type="Pfam" id="PF01734">
    <property type="entry name" value="Patatin"/>
    <property type="match status" value="1"/>
</dbReference>
<dbReference type="InterPro" id="IPR016035">
    <property type="entry name" value="Acyl_Trfase/lysoPLipase"/>
</dbReference>
<keyword evidence="3 4" id="KW-0443">Lipid metabolism</keyword>
<evidence type="ECO:0000256" key="1">
    <source>
        <dbReference type="ARBA" id="ARBA00022801"/>
    </source>
</evidence>
<evidence type="ECO:0000313" key="7">
    <source>
        <dbReference type="Proteomes" id="UP000006512"/>
    </source>
</evidence>
<dbReference type="STRING" id="715226.ABI_12130"/>
<dbReference type="HOGENOM" id="CLU_042894_0_0_5"/>
<dbReference type="Pfam" id="PF12536">
    <property type="entry name" value="DUF3734"/>
    <property type="match status" value="1"/>
</dbReference>
<dbReference type="Gene3D" id="3.40.1090.10">
    <property type="entry name" value="Cytosolic phospholipase A2 catalytic domain"/>
    <property type="match status" value="2"/>
</dbReference>
<dbReference type="PANTHER" id="PTHR14226:SF57">
    <property type="entry name" value="BLR7027 PROTEIN"/>
    <property type="match status" value="1"/>
</dbReference>
<dbReference type="InterPro" id="IPR021095">
    <property type="entry name" value="DUF3734"/>
</dbReference>
<feature type="short sequence motif" description="GXGXXG" evidence="4">
    <location>
        <begin position="41"/>
        <end position="46"/>
    </location>
</feature>